<dbReference type="Proteomes" id="UP000254919">
    <property type="component" value="Unassembled WGS sequence"/>
</dbReference>
<dbReference type="PANTHER" id="PTHR31480">
    <property type="entry name" value="BIFUNCTIONAL LYCOPENE CYCLASE/PHYTOENE SYNTHASE"/>
    <property type="match status" value="1"/>
</dbReference>
<keyword evidence="1" id="KW-0808">Transferase</keyword>
<proteinExistence type="predicted"/>
<dbReference type="SUPFAM" id="SSF48576">
    <property type="entry name" value="Terpenoid synthases"/>
    <property type="match status" value="1"/>
</dbReference>
<dbReference type="SFLD" id="SFLDS00005">
    <property type="entry name" value="Isoprenoid_Synthase_Type_I"/>
    <property type="match status" value="1"/>
</dbReference>
<dbReference type="InterPro" id="IPR033904">
    <property type="entry name" value="Trans_IPPS_HH"/>
</dbReference>
<evidence type="ECO:0000313" key="3">
    <source>
        <dbReference type="Proteomes" id="UP000254919"/>
    </source>
</evidence>
<sequence>MGPAERRRRRDGGNDEVTAAVSTTADLAALERQVSGSSFYAAMRLLPKPERAGMFAIYAFCRQVDDIADDGTRPRPSRAAELEDWRRDLAALFAGRPAGRAAFLHGTVRRYGLRLEDFLAVVEGMAMDVAGDIRAPDRATLNLYCDRVACAVGRLSCRVFGMEEAPGLALSHSLGMALQLTNILRDLDEDAAIGRLYLPREELAAAGIPASLMDDPAAVIAEPRVDIACHALAHEAQAHFAGAERVMRARPRGRLMAPRLMGAVYRRILDRMLAQGWRAPRRRVRIGKPRLLWIVARHGLFG</sequence>
<name>A0A379N4S6_9PROT</name>
<dbReference type="NCBIfam" id="TIGR03465">
    <property type="entry name" value="HpnD"/>
    <property type="match status" value="1"/>
</dbReference>
<dbReference type="PROSITE" id="PS01045">
    <property type="entry name" value="SQUALEN_PHYTOEN_SYN_2"/>
    <property type="match status" value="1"/>
</dbReference>
<dbReference type="InterPro" id="IPR019845">
    <property type="entry name" value="Squalene/phytoene_synthase_CS"/>
</dbReference>
<dbReference type="InterPro" id="IPR008949">
    <property type="entry name" value="Isoprenoid_synthase_dom_sf"/>
</dbReference>
<evidence type="ECO:0000256" key="1">
    <source>
        <dbReference type="ARBA" id="ARBA00022679"/>
    </source>
</evidence>
<dbReference type="SFLD" id="SFLDG01018">
    <property type="entry name" value="Squalene/Phytoene_Synthase_Lik"/>
    <property type="match status" value="1"/>
</dbReference>
<dbReference type="EMBL" id="UGVN01000001">
    <property type="protein sequence ID" value="SUE41402.1"/>
    <property type="molecule type" value="Genomic_DNA"/>
</dbReference>
<dbReference type="AlphaFoldDB" id="A0A379N4S6"/>
<dbReference type="InterPro" id="IPR017828">
    <property type="entry name" value="SQ_synth_HpnD-like"/>
</dbReference>
<organism evidence="2 3">
    <name type="scientific">Roseomonas mucosa</name>
    <dbReference type="NCBI Taxonomy" id="207340"/>
    <lineage>
        <taxon>Bacteria</taxon>
        <taxon>Pseudomonadati</taxon>
        <taxon>Pseudomonadota</taxon>
        <taxon>Alphaproteobacteria</taxon>
        <taxon>Acetobacterales</taxon>
        <taxon>Roseomonadaceae</taxon>
        <taxon>Roseomonas</taxon>
    </lineage>
</organism>
<dbReference type="SFLD" id="SFLDG01212">
    <property type="entry name" value="Phytoene_synthase_like"/>
    <property type="match status" value="1"/>
</dbReference>
<dbReference type="CDD" id="cd00683">
    <property type="entry name" value="Trans_IPPS_HH"/>
    <property type="match status" value="1"/>
</dbReference>
<dbReference type="GO" id="GO:0004311">
    <property type="term" value="F:geranylgeranyl diphosphate synthase activity"/>
    <property type="evidence" value="ECO:0007669"/>
    <property type="project" value="InterPro"/>
</dbReference>
<accession>A0A379N4S6</accession>
<protein>
    <submittedName>
        <fullName evidence="2">Squalene synthase HpnD</fullName>
    </submittedName>
</protein>
<dbReference type="Gene3D" id="1.10.600.10">
    <property type="entry name" value="Farnesyl Diphosphate Synthase"/>
    <property type="match status" value="1"/>
</dbReference>
<reference evidence="2 3" key="1">
    <citation type="submission" date="2018-06" db="EMBL/GenBank/DDBJ databases">
        <authorList>
            <consortium name="Pathogen Informatics"/>
            <person name="Doyle S."/>
        </authorList>
    </citation>
    <scope>NUCLEOTIDE SEQUENCE [LARGE SCALE GENOMIC DNA]</scope>
    <source>
        <strain evidence="2 3">NCTC13291</strain>
    </source>
</reference>
<evidence type="ECO:0000313" key="2">
    <source>
        <dbReference type="EMBL" id="SUE41402.1"/>
    </source>
</evidence>
<dbReference type="InterPro" id="IPR002060">
    <property type="entry name" value="Squ/phyt_synthse"/>
</dbReference>
<dbReference type="Pfam" id="PF00494">
    <property type="entry name" value="SQS_PSY"/>
    <property type="match status" value="1"/>
</dbReference>
<dbReference type="InterPro" id="IPR044843">
    <property type="entry name" value="Trans_IPPS_bact-type"/>
</dbReference>
<dbReference type="GO" id="GO:0051996">
    <property type="term" value="F:squalene synthase [NAD(P)H] activity"/>
    <property type="evidence" value="ECO:0007669"/>
    <property type="project" value="InterPro"/>
</dbReference>
<dbReference type="GO" id="GO:0016117">
    <property type="term" value="P:carotenoid biosynthetic process"/>
    <property type="evidence" value="ECO:0007669"/>
    <property type="project" value="InterPro"/>
</dbReference>
<gene>
    <name evidence="2" type="ORF">NCTC13291_02989</name>
</gene>